<dbReference type="EMBL" id="FNBU01000012">
    <property type="protein sequence ID" value="SDF48965.1"/>
    <property type="molecule type" value="Genomic_DNA"/>
</dbReference>
<keyword evidence="4" id="KW-0677">Repeat</keyword>
<dbReference type="NCBIfam" id="TIGR02179">
    <property type="entry name" value="PorD_KorD"/>
    <property type="match status" value="1"/>
</dbReference>
<keyword evidence="6" id="KW-0411">Iron-sulfur</keyword>
<dbReference type="AlphaFoldDB" id="A0A1G7LHK8"/>
<dbReference type="Pfam" id="PF14697">
    <property type="entry name" value="Fer4_21"/>
    <property type="match status" value="1"/>
</dbReference>
<evidence type="ECO:0000256" key="2">
    <source>
        <dbReference type="ARBA" id="ARBA00022485"/>
    </source>
</evidence>
<keyword evidence="8" id="KW-0670">Pyruvate</keyword>
<sequence length="96" mass="10636">MSKVYKQVPFAAIVPSPKTENESMVTGNWRFLRPVLDKGLCTECKTCWIFCPDACVNYSADEGISFNLKYCKGCGICSNVCPVGAISRVPELDFDE</sequence>
<evidence type="ECO:0000256" key="4">
    <source>
        <dbReference type="ARBA" id="ARBA00022737"/>
    </source>
</evidence>
<dbReference type="GO" id="GO:0016625">
    <property type="term" value="F:oxidoreductase activity, acting on the aldehyde or oxo group of donors, iron-sulfur protein as acceptor"/>
    <property type="evidence" value="ECO:0007669"/>
    <property type="project" value="InterPro"/>
</dbReference>
<dbReference type="PANTHER" id="PTHR43724">
    <property type="entry name" value="PYRUVATE SYNTHASE SUBUNIT PORD"/>
    <property type="match status" value="1"/>
</dbReference>
<feature type="domain" description="4Fe-4S ferredoxin-type" evidence="7">
    <location>
        <begin position="62"/>
        <end position="91"/>
    </location>
</feature>
<dbReference type="Proteomes" id="UP000243333">
    <property type="component" value="Unassembled WGS sequence"/>
</dbReference>
<dbReference type="GO" id="GO:0051539">
    <property type="term" value="F:4 iron, 4 sulfur cluster binding"/>
    <property type="evidence" value="ECO:0007669"/>
    <property type="project" value="UniProtKB-KW"/>
</dbReference>
<dbReference type="InterPro" id="IPR017896">
    <property type="entry name" value="4Fe4S_Fe-S-bd"/>
</dbReference>
<evidence type="ECO:0000256" key="3">
    <source>
        <dbReference type="ARBA" id="ARBA00022723"/>
    </source>
</evidence>
<protein>
    <submittedName>
        <fullName evidence="8">Pyruvate ferredoxin oxidoreductase delta subunit</fullName>
    </submittedName>
</protein>
<proteinExistence type="predicted"/>
<name>A0A1G7LHK8_9FIRM</name>
<keyword evidence="9" id="KW-1185">Reference proteome</keyword>
<feature type="domain" description="4Fe-4S ferredoxin-type" evidence="7">
    <location>
        <begin position="32"/>
        <end position="61"/>
    </location>
</feature>
<evidence type="ECO:0000313" key="8">
    <source>
        <dbReference type="EMBL" id="SDF48965.1"/>
    </source>
</evidence>
<dbReference type="SUPFAM" id="SSF54862">
    <property type="entry name" value="4Fe-4S ferredoxins"/>
    <property type="match status" value="1"/>
</dbReference>
<organism evidence="8 9">
    <name type="scientific">Sporolituus thermophilus DSM 23256</name>
    <dbReference type="NCBI Taxonomy" id="1123285"/>
    <lineage>
        <taxon>Bacteria</taxon>
        <taxon>Bacillati</taxon>
        <taxon>Bacillota</taxon>
        <taxon>Negativicutes</taxon>
        <taxon>Selenomonadales</taxon>
        <taxon>Sporomusaceae</taxon>
        <taxon>Sporolituus</taxon>
    </lineage>
</organism>
<dbReference type="RefSeq" id="WP_216093648.1">
    <property type="nucleotide sequence ID" value="NZ_FNBU01000012.1"/>
</dbReference>
<dbReference type="PROSITE" id="PS00198">
    <property type="entry name" value="4FE4S_FER_1"/>
    <property type="match status" value="1"/>
</dbReference>
<evidence type="ECO:0000313" key="9">
    <source>
        <dbReference type="Proteomes" id="UP000243333"/>
    </source>
</evidence>
<dbReference type="Gene3D" id="3.30.70.20">
    <property type="match status" value="1"/>
</dbReference>
<dbReference type="STRING" id="1123285.SAMN05660235_01779"/>
<comment type="cofactor">
    <cofactor evidence="1">
        <name>[4Fe-4S] cluster</name>
        <dbReference type="ChEBI" id="CHEBI:49883"/>
    </cofactor>
</comment>
<keyword evidence="3" id="KW-0479">Metal-binding</keyword>
<evidence type="ECO:0000259" key="7">
    <source>
        <dbReference type="PROSITE" id="PS51379"/>
    </source>
</evidence>
<keyword evidence="5" id="KW-0408">Iron</keyword>
<keyword evidence="2" id="KW-0004">4Fe-4S</keyword>
<dbReference type="PANTHER" id="PTHR43724:SF1">
    <property type="entry name" value="PYRUVATE SYNTHASE SUBUNIT PORD"/>
    <property type="match status" value="1"/>
</dbReference>
<evidence type="ECO:0000256" key="6">
    <source>
        <dbReference type="ARBA" id="ARBA00023014"/>
    </source>
</evidence>
<reference evidence="9" key="1">
    <citation type="submission" date="2016-10" db="EMBL/GenBank/DDBJ databases">
        <authorList>
            <person name="Varghese N."/>
            <person name="Submissions S."/>
        </authorList>
    </citation>
    <scope>NUCLEOTIDE SEQUENCE [LARGE SCALE GENOMIC DNA]</scope>
    <source>
        <strain evidence="9">DSM 23256</strain>
    </source>
</reference>
<dbReference type="InterPro" id="IPR017900">
    <property type="entry name" value="4Fe4S_Fe_S_CS"/>
</dbReference>
<evidence type="ECO:0000256" key="1">
    <source>
        <dbReference type="ARBA" id="ARBA00001966"/>
    </source>
</evidence>
<dbReference type="GO" id="GO:0046872">
    <property type="term" value="F:metal ion binding"/>
    <property type="evidence" value="ECO:0007669"/>
    <property type="project" value="UniProtKB-KW"/>
</dbReference>
<gene>
    <name evidence="8" type="ORF">SAMN05660235_01779</name>
</gene>
<dbReference type="InterPro" id="IPR011898">
    <property type="entry name" value="PorD_KorD"/>
</dbReference>
<dbReference type="PROSITE" id="PS51379">
    <property type="entry name" value="4FE4S_FER_2"/>
    <property type="match status" value="2"/>
</dbReference>
<accession>A0A1G7LHK8</accession>
<evidence type="ECO:0000256" key="5">
    <source>
        <dbReference type="ARBA" id="ARBA00023004"/>
    </source>
</evidence>